<evidence type="ECO:0000256" key="9">
    <source>
        <dbReference type="SAM" id="MobiDB-lite"/>
    </source>
</evidence>
<dbReference type="Proteomes" id="UP000294933">
    <property type="component" value="Unassembled WGS sequence"/>
</dbReference>
<name>A0A4Y7Q012_9AGAM</name>
<gene>
    <name evidence="12" type="ORF">BD410DRAFT_791329</name>
</gene>
<keyword evidence="6 10" id="KW-1133">Transmembrane helix</keyword>
<feature type="transmembrane region" description="Helical" evidence="10">
    <location>
        <begin position="460"/>
        <end position="485"/>
    </location>
</feature>
<dbReference type="OrthoDB" id="666972at2759"/>
<dbReference type="InterPro" id="IPR036739">
    <property type="entry name" value="SLC41_membr_dom_sf"/>
</dbReference>
<dbReference type="GO" id="GO:0008324">
    <property type="term" value="F:monoatomic cation transmembrane transporter activity"/>
    <property type="evidence" value="ECO:0007669"/>
    <property type="project" value="InterPro"/>
</dbReference>
<dbReference type="GO" id="GO:0005886">
    <property type="term" value="C:plasma membrane"/>
    <property type="evidence" value="ECO:0007669"/>
    <property type="project" value="TreeGrafter"/>
</dbReference>
<dbReference type="InterPro" id="IPR006667">
    <property type="entry name" value="SLC41_membr_dom"/>
</dbReference>
<comment type="subcellular location">
    <subcellularLocation>
        <location evidence="1">Membrane</location>
        <topology evidence="1">Multi-pass membrane protein</topology>
    </subcellularLocation>
</comment>
<feature type="transmembrane region" description="Helical" evidence="10">
    <location>
        <begin position="254"/>
        <end position="283"/>
    </location>
</feature>
<accession>A0A4Y7Q012</accession>
<evidence type="ECO:0000313" key="12">
    <source>
        <dbReference type="EMBL" id="TDL20219.1"/>
    </source>
</evidence>
<dbReference type="Gene3D" id="1.10.357.20">
    <property type="entry name" value="SLC41 divalent cation transporters, integral membrane domain"/>
    <property type="match status" value="2"/>
</dbReference>
<feature type="compositionally biased region" description="Basic and acidic residues" evidence="9">
    <location>
        <begin position="25"/>
        <end position="35"/>
    </location>
</feature>
<evidence type="ECO:0000256" key="1">
    <source>
        <dbReference type="ARBA" id="ARBA00004141"/>
    </source>
</evidence>
<keyword evidence="7" id="KW-0406">Ion transport</keyword>
<evidence type="ECO:0000256" key="7">
    <source>
        <dbReference type="ARBA" id="ARBA00023065"/>
    </source>
</evidence>
<feature type="transmembrane region" description="Helical" evidence="10">
    <location>
        <begin position="428"/>
        <end position="448"/>
    </location>
</feature>
<dbReference type="Pfam" id="PF01769">
    <property type="entry name" value="MgtE"/>
    <property type="match status" value="2"/>
</dbReference>
<dbReference type="SUPFAM" id="SSF161093">
    <property type="entry name" value="MgtE membrane domain-like"/>
    <property type="match status" value="2"/>
</dbReference>
<comment type="similarity">
    <text evidence="2">Belongs to the SLC41A transporter family.</text>
</comment>
<proteinExistence type="inferred from homology"/>
<organism evidence="12 13">
    <name type="scientific">Rickenella mellea</name>
    <dbReference type="NCBI Taxonomy" id="50990"/>
    <lineage>
        <taxon>Eukaryota</taxon>
        <taxon>Fungi</taxon>
        <taxon>Dikarya</taxon>
        <taxon>Basidiomycota</taxon>
        <taxon>Agaricomycotina</taxon>
        <taxon>Agaricomycetes</taxon>
        <taxon>Hymenochaetales</taxon>
        <taxon>Rickenellaceae</taxon>
        <taxon>Rickenella</taxon>
    </lineage>
</organism>
<feature type="region of interest" description="Disordered" evidence="9">
    <location>
        <begin position="1"/>
        <end position="77"/>
    </location>
</feature>
<evidence type="ECO:0000259" key="11">
    <source>
        <dbReference type="Pfam" id="PF01769"/>
    </source>
</evidence>
<evidence type="ECO:0000256" key="4">
    <source>
        <dbReference type="ARBA" id="ARBA00022692"/>
    </source>
</evidence>
<keyword evidence="8 10" id="KW-0472">Membrane</keyword>
<evidence type="ECO:0000256" key="10">
    <source>
        <dbReference type="SAM" id="Phobius"/>
    </source>
</evidence>
<dbReference type="PANTHER" id="PTHR16228">
    <property type="entry name" value="DIVALENT CATION TRANSPORTER SOLUTE CARRIER FAMILY 41"/>
    <property type="match status" value="1"/>
</dbReference>
<keyword evidence="3" id="KW-0813">Transport</keyword>
<keyword evidence="13" id="KW-1185">Reference proteome</keyword>
<evidence type="ECO:0000256" key="3">
    <source>
        <dbReference type="ARBA" id="ARBA00022448"/>
    </source>
</evidence>
<evidence type="ECO:0000256" key="8">
    <source>
        <dbReference type="ARBA" id="ARBA00023136"/>
    </source>
</evidence>
<feature type="transmembrane region" description="Helical" evidence="10">
    <location>
        <begin position="327"/>
        <end position="345"/>
    </location>
</feature>
<evidence type="ECO:0000256" key="5">
    <source>
        <dbReference type="ARBA" id="ARBA00022842"/>
    </source>
</evidence>
<dbReference type="VEuPathDB" id="FungiDB:BD410DRAFT_791329"/>
<evidence type="ECO:0000313" key="13">
    <source>
        <dbReference type="Proteomes" id="UP000294933"/>
    </source>
</evidence>
<feature type="transmembrane region" description="Helical" evidence="10">
    <location>
        <begin position="176"/>
        <end position="201"/>
    </location>
</feature>
<sequence length="535" mass="57770">MSDTRHLLTSVESLTDSGTIEMEPIDQHHHSKVDNDEVTVARGRQEDDENDNESDSASDHEALLGLDNGRVGDERGWSRSEYAKPRTWDQVRDIVVETAPTLLFTTVGLLFTGELLDHVSQWRAMTRVDELIIIIPVILNLKGNLEMNLSARLGTSANMGHLDDRESRYKILLGNLALLQVQSTLVSFIAACVSFVIGLLMPHISKPAKSTSAAAVVSALAKLAEGLESLPHPRRPRPPLPNKPGKPKSGIAEFILVASTAMCSASLSSLLLGSFMCALVVLCRRFKLNPDNIAPPIASCLGDLITLCLLGLVSTALINFVNTPVPAVVVVILVLSACTCAAVTLRNSYVRDLIRQGWTPLFGAMFISSATGIILDLFVSRYSGFALLAVVISGLPGAVGSIFVSRLSTTLHEAAAEMKSETNAQPSIRTVMTTLMLITIPIEIAFLATLRSVGWLTLPVSFVCSSVIFFCGAVSISLCIALYLTNYLWSKGRDPDVYALPIHSSLVDLVGQLLLVLNFEIFSLLGGKVKSKRGH</sequence>
<feature type="compositionally biased region" description="Acidic residues" evidence="9">
    <location>
        <begin position="46"/>
        <end position="56"/>
    </location>
</feature>
<evidence type="ECO:0000256" key="2">
    <source>
        <dbReference type="ARBA" id="ARBA00009749"/>
    </source>
</evidence>
<feature type="transmembrane region" description="Helical" evidence="10">
    <location>
        <begin position="304"/>
        <end position="321"/>
    </location>
</feature>
<reference evidence="12 13" key="1">
    <citation type="submission" date="2018-06" db="EMBL/GenBank/DDBJ databases">
        <title>A transcriptomic atlas of mushroom development highlights an independent origin of complex multicellularity.</title>
        <authorList>
            <consortium name="DOE Joint Genome Institute"/>
            <person name="Krizsan K."/>
            <person name="Almasi E."/>
            <person name="Merenyi Z."/>
            <person name="Sahu N."/>
            <person name="Viragh M."/>
            <person name="Koszo T."/>
            <person name="Mondo S."/>
            <person name="Kiss B."/>
            <person name="Balint B."/>
            <person name="Kues U."/>
            <person name="Barry K."/>
            <person name="Hegedus J.C."/>
            <person name="Henrissat B."/>
            <person name="Johnson J."/>
            <person name="Lipzen A."/>
            <person name="Ohm R."/>
            <person name="Nagy I."/>
            <person name="Pangilinan J."/>
            <person name="Yan J."/>
            <person name="Xiong Y."/>
            <person name="Grigoriev I.V."/>
            <person name="Hibbett D.S."/>
            <person name="Nagy L.G."/>
        </authorList>
    </citation>
    <scope>NUCLEOTIDE SEQUENCE [LARGE SCALE GENOMIC DNA]</scope>
    <source>
        <strain evidence="12 13">SZMC22713</strain>
    </source>
</reference>
<feature type="transmembrane region" description="Helical" evidence="10">
    <location>
        <begin position="357"/>
        <end position="379"/>
    </location>
</feature>
<evidence type="ECO:0000256" key="6">
    <source>
        <dbReference type="ARBA" id="ARBA00022989"/>
    </source>
</evidence>
<feature type="domain" description="SLC41A/MgtE integral membrane" evidence="11">
    <location>
        <begin position="391"/>
        <end position="516"/>
    </location>
</feature>
<feature type="transmembrane region" description="Helical" evidence="10">
    <location>
        <begin position="385"/>
        <end position="407"/>
    </location>
</feature>
<dbReference type="InterPro" id="IPR045349">
    <property type="entry name" value="SLC41A1-3"/>
</dbReference>
<protein>
    <recommendedName>
        <fullName evidence="11">SLC41A/MgtE integral membrane domain-containing protein</fullName>
    </recommendedName>
</protein>
<keyword evidence="4 10" id="KW-0812">Transmembrane</keyword>
<dbReference type="PANTHER" id="PTHR16228:SF7">
    <property type="entry name" value="SLC41A_MGTE INTEGRAL MEMBRANE DOMAIN-CONTAINING PROTEIN"/>
    <property type="match status" value="1"/>
</dbReference>
<dbReference type="EMBL" id="ML170190">
    <property type="protein sequence ID" value="TDL20219.1"/>
    <property type="molecule type" value="Genomic_DNA"/>
</dbReference>
<feature type="domain" description="SLC41A/MgtE integral membrane" evidence="11">
    <location>
        <begin position="135"/>
        <end position="310"/>
    </location>
</feature>
<keyword evidence="5" id="KW-0460">Magnesium</keyword>
<dbReference type="AlphaFoldDB" id="A0A4Y7Q012"/>